<dbReference type="InterPro" id="IPR000719">
    <property type="entry name" value="Prot_kinase_dom"/>
</dbReference>
<protein>
    <recommendedName>
        <fullName evidence="1">non-specific serine/threonine protein kinase</fullName>
        <ecNumber evidence="1">2.7.11.1</ecNumber>
    </recommendedName>
</protein>
<keyword evidence="12" id="KW-1185">Reference proteome</keyword>
<evidence type="ECO:0000259" key="10">
    <source>
        <dbReference type="PROSITE" id="PS50011"/>
    </source>
</evidence>
<dbReference type="AlphaFoldDB" id="A0A856MBV9"/>
<evidence type="ECO:0000256" key="9">
    <source>
        <dbReference type="PROSITE-ProRule" id="PRU00339"/>
    </source>
</evidence>
<evidence type="ECO:0000256" key="7">
    <source>
        <dbReference type="ARBA" id="ARBA00047899"/>
    </source>
</evidence>
<dbReference type="PANTHER" id="PTHR24363">
    <property type="entry name" value="SERINE/THREONINE PROTEIN KINASE"/>
    <property type="match status" value="1"/>
</dbReference>
<comment type="catalytic activity">
    <reaction evidence="8">
        <text>L-seryl-[protein] + ATP = O-phospho-L-seryl-[protein] + ADP + H(+)</text>
        <dbReference type="Rhea" id="RHEA:17989"/>
        <dbReference type="Rhea" id="RHEA-COMP:9863"/>
        <dbReference type="Rhea" id="RHEA-COMP:11604"/>
        <dbReference type="ChEBI" id="CHEBI:15378"/>
        <dbReference type="ChEBI" id="CHEBI:29999"/>
        <dbReference type="ChEBI" id="CHEBI:30616"/>
        <dbReference type="ChEBI" id="CHEBI:83421"/>
        <dbReference type="ChEBI" id="CHEBI:456216"/>
        <dbReference type="EC" id="2.7.11.1"/>
    </reaction>
</comment>
<gene>
    <name evidence="11" type="ORF">DP114_09890</name>
</gene>
<sequence>MMIVAMIRPGMLLQGRYRVVSQIGGGGFGKVFEVDDGGTSKVLKVLSLERFHNPTIKQKAITLFQREAELLGRLRHSGIPRVDSDAYFTWSDGNNAEPLHCLVMEKIPGSNLQQWLQARGNQPLTTEQAHEWLIKLVEILKVLHQHQYLHRDIKLPNIMLRPDGQLVLIDFGGVREVTNSYLEKELGKQTGTVLVSPGFTPPEQAEGHAVPQSDFFALGRTFVCLLTGKSPLDFLTNLQTGQLIWRDQATSVSPQLINLIDRLIAPFPGQRPQNCQEILNYLQGNQHEFPLSEDESETLPPDTLPPDTGFVVSTSGLNRSLSNTFPSQQKSDKQLVEKPKKTQDKIYKKYQGKIFMTGCLVLLSGGITIWTMAPRLAYKINNFGYTEYSNKSFDLAETSYKLALLLNPKLSEPDYNLGLLYEDKNNLVQARTMYQKAVEKRDDKAYNNLARLQIFNKQYTTAVTLLREGLSIAEDNQVKYAMWKNLGWAYLELGRYPEAKNSLQKAININGDRAAAYCLLGKVLEKQNNRQEALSVWKKCLSSQSKTIEEKQWVHEAAKKIKEI</sequence>
<evidence type="ECO:0000256" key="5">
    <source>
        <dbReference type="ARBA" id="ARBA00022777"/>
    </source>
</evidence>
<evidence type="ECO:0000256" key="4">
    <source>
        <dbReference type="ARBA" id="ARBA00022741"/>
    </source>
</evidence>
<feature type="repeat" description="TPR" evidence="9">
    <location>
        <begin position="480"/>
        <end position="513"/>
    </location>
</feature>
<dbReference type="Proteomes" id="UP000503129">
    <property type="component" value="Chromosome"/>
</dbReference>
<keyword evidence="9" id="KW-0802">TPR repeat</keyword>
<comment type="catalytic activity">
    <reaction evidence="7">
        <text>L-threonyl-[protein] + ATP = O-phospho-L-threonyl-[protein] + ADP + H(+)</text>
        <dbReference type="Rhea" id="RHEA:46608"/>
        <dbReference type="Rhea" id="RHEA-COMP:11060"/>
        <dbReference type="Rhea" id="RHEA-COMP:11605"/>
        <dbReference type="ChEBI" id="CHEBI:15378"/>
        <dbReference type="ChEBI" id="CHEBI:30013"/>
        <dbReference type="ChEBI" id="CHEBI:30616"/>
        <dbReference type="ChEBI" id="CHEBI:61977"/>
        <dbReference type="ChEBI" id="CHEBI:456216"/>
        <dbReference type="EC" id="2.7.11.1"/>
    </reaction>
</comment>
<dbReference type="PANTHER" id="PTHR24363:SF0">
    <property type="entry name" value="SERINE_THREONINE KINASE LIKE DOMAIN CONTAINING 1"/>
    <property type="match status" value="1"/>
</dbReference>
<evidence type="ECO:0000313" key="11">
    <source>
        <dbReference type="EMBL" id="QDL08172.1"/>
    </source>
</evidence>
<dbReference type="Gene3D" id="3.30.200.20">
    <property type="entry name" value="Phosphorylase Kinase, domain 1"/>
    <property type="match status" value="1"/>
</dbReference>
<keyword evidence="6" id="KW-0067">ATP-binding</keyword>
<dbReference type="Pfam" id="PF13414">
    <property type="entry name" value="TPR_11"/>
    <property type="match status" value="1"/>
</dbReference>
<feature type="domain" description="Protein kinase" evidence="10">
    <location>
        <begin position="17"/>
        <end position="290"/>
    </location>
</feature>
<evidence type="ECO:0000256" key="2">
    <source>
        <dbReference type="ARBA" id="ARBA00022527"/>
    </source>
</evidence>
<dbReference type="PROSITE" id="PS50011">
    <property type="entry name" value="PROTEIN_KINASE_DOM"/>
    <property type="match status" value="1"/>
</dbReference>
<keyword evidence="2 11" id="KW-0723">Serine/threonine-protein kinase</keyword>
<dbReference type="SMART" id="SM00220">
    <property type="entry name" value="S_TKc"/>
    <property type="match status" value="1"/>
</dbReference>
<keyword evidence="5 11" id="KW-0418">Kinase</keyword>
<dbReference type="RefSeq" id="WP_169263151.1">
    <property type="nucleotide sequence ID" value="NZ_CAWOXK010000001.1"/>
</dbReference>
<dbReference type="Gene3D" id="1.25.40.10">
    <property type="entry name" value="Tetratricopeptide repeat domain"/>
    <property type="match status" value="1"/>
</dbReference>
<accession>A0A856MBV9</accession>
<dbReference type="EMBL" id="CP030118">
    <property type="protein sequence ID" value="QDL08172.1"/>
    <property type="molecule type" value="Genomic_DNA"/>
</dbReference>
<dbReference type="SUPFAM" id="SSF48452">
    <property type="entry name" value="TPR-like"/>
    <property type="match status" value="1"/>
</dbReference>
<evidence type="ECO:0000256" key="6">
    <source>
        <dbReference type="ARBA" id="ARBA00022840"/>
    </source>
</evidence>
<dbReference type="Pfam" id="PF00069">
    <property type="entry name" value="Pkinase"/>
    <property type="match status" value="1"/>
</dbReference>
<proteinExistence type="predicted"/>
<dbReference type="EC" id="2.7.11.1" evidence="1"/>
<keyword evidence="3" id="KW-0808">Transferase</keyword>
<dbReference type="Gene3D" id="1.10.510.10">
    <property type="entry name" value="Transferase(Phosphotransferase) domain 1"/>
    <property type="match status" value="1"/>
</dbReference>
<dbReference type="Pfam" id="PF13181">
    <property type="entry name" value="TPR_8"/>
    <property type="match status" value="2"/>
</dbReference>
<keyword evidence="4" id="KW-0547">Nucleotide-binding</keyword>
<reference evidence="11 12" key="1">
    <citation type="submission" date="2018-06" db="EMBL/GenBank/DDBJ databases">
        <title>Comparative genomics of Brasilonema spp. strains.</title>
        <authorList>
            <person name="Alvarenga D.O."/>
            <person name="Fiore M.F."/>
            <person name="Varani A.M."/>
        </authorList>
    </citation>
    <scope>NUCLEOTIDE SEQUENCE [LARGE SCALE GENOMIC DNA]</scope>
    <source>
        <strain evidence="11 12">CENA114</strain>
    </source>
</reference>
<evidence type="ECO:0000256" key="3">
    <source>
        <dbReference type="ARBA" id="ARBA00022679"/>
    </source>
</evidence>
<dbReference type="InterPro" id="IPR008271">
    <property type="entry name" value="Ser/Thr_kinase_AS"/>
</dbReference>
<dbReference type="SMART" id="SM00028">
    <property type="entry name" value="TPR"/>
    <property type="match status" value="5"/>
</dbReference>
<dbReference type="SUPFAM" id="SSF56112">
    <property type="entry name" value="Protein kinase-like (PK-like)"/>
    <property type="match status" value="1"/>
</dbReference>
<dbReference type="InterPro" id="IPR011990">
    <property type="entry name" value="TPR-like_helical_dom_sf"/>
</dbReference>
<dbReference type="PROSITE" id="PS50005">
    <property type="entry name" value="TPR"/>
    <property type="match status" value="1"/>
</dbReference>
<name>A0A856MBV9_9CYAN</name>
<evidence type="ECO:0000256" key="1">
    <source>
        <dbReference type="ARBA" id="ARBA00012513"/>
    </source>
</evidence>
<evidence type="ECO:0000256" key="8">
    <source>
        <dbReference type="ARBA" id="ARBA00048679"/>
    </source>
</evidence>
<dbReference type="InterPro" id="IPR011009">
    <property type="entry name" value="Kinase-like_dom_sf"/>
</dbReference>
<evidence type="ECO:0000313" key="12">
    <source>
        <dbReference type="Proteomes" id="UP000503129"/>
    </source>
</evidence>
<dbReference type="PROSITE" id="PS00108">
    <property type="entry name" value="PROTEIN_KINASE_ST"/>
    <property type="match status" value="1"/>
</dbReference>
<dbReference type="GO" id="GO:0004674">
    <property type="term" value="F:protein serine/threonine kinase activity"/>
    <property type="evidence" value="ECO:0007669"/>
    <property type="project" value="UniProtKB-KW"/>
</dbReference>
<dbReference type="KEGG" id="bsen:DP114_09890"/>
<dbReference type="InterPro" id="IPR019734">
    <property type="entry name" value="TPR_rpt"/>
</dbReference>
<organism evidence="11 12">
    <name type="scientific">Brasilonema sennae CENA114</name>
    <dbReference type="NCBI Taxonomy" id="415709"/>
    <lineage>
        <taxon>Bacteria</taxon>
        <taxon>Bacillati</taxon>
        <taxon>Cyanobacteriota</taxon>
        <taxon>Cyanophyceae</taxon>
        <taxon>Nostocales</taxon>
        <taxon>Scytonemataceae</taxon>
        <taxon>Brasilonema</taxon>
        <taxon>Bromeliae group (in: Brasilonema)</taxon>
    </lineage>
</organism>
<dbReference type="GO" id="GO:0005524">
    <property type="term" value="F:ATP binding"/>
    <property type="evidence" value="ECO:0007669"/>
    <property type="project" value="UniProtKB-KW"/>
</dbReference>
<dbReference type="CDD" id="cd14014">
    <property type="entry name" value="STKc_PknB_like"/>
    <property type="match status" value="1"/>
</dbReference>